<gene>
    <name evidence="2" type="ORF">Ahy_B06g084987</name>
</gene>
<sequence length="84" mass="8549">MTHENEDSPVSPHAPDVKNPATESPTTMVAGTMTGLKRMKSGVVTASPSRVPARASPANNSNVPPIGSPVMTAITLDVDGPLSA</sequence>
<reference evidence="2 3" key="1">
    <citation type="submission" date="2019-01" db="EMBL/GenBank/DDBJ databases">
        <title>Sequencing of cultivated peanut Arachis hypogaea provides insights into genome evolution and oil improvement.</title>
        <authorList>
            <person name="Chen X."/>
        </authorList>
    </citation>
    <scope>NUCLEOTIDE SEQUENCE [LARGE SCALE GENOMIC DNA]</scope>
    <source>
        <strain evidence="3">cv. Fuhuasheng</strain>
        <tissue evidence="2">Leaves</tissue>
    </source>
</reference>
<dbReference type="AlphaFoldDB" id="A0A444YTA2"/>
<name>A0A444YTA2_ARAHY</name>
<proteinExistence type="predicted"/>
<feature type="region of interest" description="Disordered" evidence="1">
    <location>
        <begin position="1"/>
        <end position="69"/>
    </location>
</feature>
<dbReference type="Proteomes" id="UP000289738">
    <property type="component" value="Chromosome B06"/>
</dbReference>
<dbReference type="EMBL" id="SDMP01000016">
    <property type="protein sequence ID" value="RYR05135.1"/>
    <property type="molecule type" value="Genomic_DNA"/>
</dbReference>
<organism evidence="2 3">
    <name type="scientific">Arachis hypogaea</name>
    <name type="common">Peanut</name>
    <dbReference type="NCBI Taxonomy" id="3818"/>
    <lineage>
        <taxon>Eukaryota</taxon>
        <taxon>Viridiplantae</taxon>
        <taxon>Streptophyta</taxon>
        <taxon>Embryophyta</taxon>
        <taxon>Tracheophyta</taxon>
        <taxon>Spermatophyta</taxon>
        <taxon>Magnoliopsida</taxon>
        <taxon>eudicotyledons</taxon>
        <taxon>Gunneridae</taxon>
        <taxon>Pentapetalae</taxon>
        <taxon>rosids</taxon>
        <taxon>fabids</taxon>
        <taxon>Fabales</taxon>
        <taxon>Fabaceae</taxon>
        <taxon>Papilionoideae</taxon>
        <taxon>50 kb inversion clade</taxon>
        <taxon>dalbergioids sensu lato</taxon>
        <taxon>Dalbergieae</taxon>
        <taxon>Pterocarpus clade</taxon>
        <taxon>Arachis</taxon>
    </lineage>
</organism>
<evidence type="ECO:0000313" key="2">
    <source>
        <dbReference type="EMBL" id="RYR05135.1"/>
    </source>
</evidence>
<keyword evidence="3" id="KW-1185">Reference proteome</keyword>
<comment type="caution">
    <text evidence="2">The sequence shown here is derived from an EMBL/GenBank/DDBJ whole genome shotgun (WGS) entry which is preliminary data.</text>
</comment>
<evidence type="ECO:0000313" key="3">
    <source>
        <dbReference type="Proteomes" id="UP000289738"/>
    </source>
</evidence>
<evidence type="ECO:0000256" key="1">
    <source>
        <dbReference type="SAM" id="MobiDB-lite"/>
    </source>
</evidence>
<accession>A0A444YTA2</accession>
<protein>
    <submittedName>
        <fullName evidence="2">Uncharacterized protein</fullName>
    </submittedName>
</protein>